<name>A0A8X6Q040_NEPPI</name>
<evidence type="ECO:0000313" key="1">
    <source>
        <dbReference type="EMBL" id="GFT89359.1"/>
    </source>
</evidence>
<accession>A0A8X6Q040</accession>
<organism evidence="1 2">
    <name type="scientific">Nephila pilipes</name>
    <name type="common">Giant wood spider</name>
    <name type="synonym">Nephila maculata</name>
    <dbReference type="NCBI Taxonomy" id="299642"/>
    <lineage>
        <taxon>Eukaryota</taxon>
        <taxon>Metazoa</taxon>
        <taxon>Ecdysozoa</taxon>
        <taxon>Arthropoda</taxon>
        <taxon>Chelicerata</taxon>
        <taxon>Arachnida</taxon>
        <taxon>Araneae</taxon>
        <taxon>Araneomorphae</taxon>
        <taxon>Entelegynae</taxon>
        <taxon>Araneoidea</taxon>
        <taxon>Nephilidae</taxon>
        <taxon>Nephila</taxon>
    </lineage>
</organism>
<dbReference type="AlphaFoldDB" id="A0A8X6Q040"/>
<proteinExistence type="predicted"/>
<keyword evidence="2" id="KW-1185">Reference proteome</keyword>
<evidence type="ECO:0000313" key="2">
    <source>
        <dbReference type="Proteomes" id="UP000887013"/>
    </source>
</evidence>
<comment type="caution">
    <text evidence="1">The sequence shown here is derived from an EMBL/GenBank/DDBJ whole genome shotgun (WGS) entry which is preliminary data.</text>
</comment>
<protein>
    <submittedName>
        <fullName evidence="1">Uncharacterized protein</fullName>
    </submittedName>
</protein>
<reference evidence="1" key="1">
    <citation type="submission" date="2020-08" db="EMBL/GenBank/DDBJ databases">
        <title>Multicomponent nature underlies the extraordinary mechanical properties of spider dragline silk.</title>
        <authorList>
            <person name="Kono N."/>
            <person name="Nakamura H."/>
            <person name="Mori M."/>
            <person name="Yoshida Y."/>
            <person name="Ohtoshi R."/>
            <person name="Malay A.D."/>
            <person name="Moran D.A.P."/>
            <person name="Tomita M."/>
            <person name="Numata K."/>
            <person name="Arakawa K."/>
        </authorList>
    </citation>
    <scope>NUCLEOTIDE SEQUENCE</scope>
</reference>
<dbReference type="Proteomes" id="UP000887013">
    <property type="component" value="Unassembled WGS sequence"/>
</dbReference>
<gene>
    <name evidence="1" type="ORF">NPIL_636761</name>
</gene>
<sequence length="72" mass="7931">MNSSAIAKGLYDMMSGLRRWVLKFGRFTILAKAFNRRRNSSATSEVSWAVGWACQSGPPSASLKKPIGKLLK</sequence>
<dbReference type="EMBL" id="BMAW01073788">
    <property type="protein sequence ID" value="GFT89359.1"/>
    <property type="molecule type" value="Genomic_DNA"/>
</dbReference>